<evidence type="ECO:0000313" key="1">
    <source>
        <dbReference type="EMBL" id="APG03593.1"/>
    </source>
</evidence>
<protein>
    <submittedName>
        <fullName evidence="1">Uncharacterized protein</fullName>
    </submittedName>
</protein>
<keyword evidence="2" id="KW-1185">Reference proteome</keyword>
<accession>A0A0G9HM60</accession>
<dbReference type="Gene3D" id="3.30.200.20">
    <property type="entry name" value="Phosphorylase Kinase, domain 1"/>
    <property type="match status" value="1"/>
</dbReference>
<dbReference type="InterPro" id="IPR000719">
    <property type="entry name" value="Prot_kinase_dom"/>
</dbReference>
<dbReference type="Pfam" id="PF05147">
    <property type="entry name" value="LANC_like"/>
    <property type="match status" value="1"/>
</dbReference>
<dbReference type="SUPFAM" id="SSF158745">
    <property type="entry name" value="LanC-like"/>
    <property type="match status" value="1"/>
</dbReference>
<sequence>MERRAQLLQYTSVDREFFEPYASRIIREDDFVAPAKRVLPTHWTVHRSGIWMHCRPANAVLPMQGWKIHVSSIAATAHIVLSIAAATLAASGTAFKFAADRVMLSAINGKRWPRGGSGKFITVYPRDVDDFRQVIADLHAALSGYVGPYVLTDRRYDDSRVLYYRYGGIVSDFRISPGGRHEWLLRRPDDRVEADDRSPRFRLPDWLRDPFGTDAPAAPASPVLLGGGRYRVYEALAFSSAGGVYLADDLDEGRRVVIKEARPFVGAGETAKESLRKEFRLLRCLAPLRIAPMPIAHFEEWEHSFLVEEYLRGDTLRLWLGRRYPWLKTRATRDDVARFLIDVVTVYSRIADAVERVHAVGVSLGDLSFHNIIVGADDDVRLIDLEAAVEEGMDAPIGLRTPGFASGNPPSRDHAGARKEDSYAFGANLLAAMIPINAMLPLDRAAAMRFACRMSEDMGYPAAVTDVIARLLDTSGSRRPSPPEVMAALRLSLAEVETGSEPVPHRLAAVPRLPDHADALFGYVTAQATRARPDRFVPAAPEVFESHPWGVAHGAAGVLHAYLRGGREPPAGLRDYLLAGLDASTPRGVSLMSGDAGIAWVLFDAGEAERAATLIRSGPLDDGIRHAPGLHEGLAGWGLARIKAWHETADADFLKAARQAGDELLIAAIAGDDDTLRWPDGGQQPVGLAYGAAGIALFLLHLHVATGEPRFLSGATAALAFDLAQRRDNADGAATWPMSVGPFPSVPYLRQGTAGIVAVVARFLACTGEVRYRDVLLDSEGDLLRIHAISPGLFDGLAGIGETLLDLAQFLPERANLYREGALRVARGIEPFLIPRKEGLAVPGTELLRISCDLATGGVGVGSFFDRLGRAAPAAFMLDEHLPTPIRQSRNFASTR</sequence>
<proteinExistence type="predicted"/>
<dbReference type="InterPro" id="IPR053524">
    <property type="entry name" value="Aerial_hyphae_peptide-synth"/>
</dbReference>
<dbReference type="PATRIC" id="fig|1440763.5.peg.69"/>
<evidence type="ECO:0000313" key="2">
    <source>
        <dbReference type="Proteomes" id="UP000182987"/>
    </source>
</evidence>
<dbReference type="RefSeq" id="WP_046965744.1">
    <property type="nucleotide sequence ID" value="NZ_CP017480.1"/>
</dbReference>
<dbReference type="NCBIfam" id="NF038151">
    <property type="entry name" value="lanthi_synth_III"/>
    <property type="match status" value="1"/>
</dbReference>
<dbReference type="Pfam" id="PF25816">
    <property type="entry name" value="RamC_N"/>
    <property type="match status" value="1"/>
</dbReference>
<dbReference type="Gene3D" id="1.50.10.20">
    <property type="match status" value="1"/>
</dbReference>
<dbReference type="InterPro" id="IPR011009">
    <property type="entry name" value="Kinase-like_dom_sf"/>
</dbReference>
<dbReference type="SMART" id="SM01260">
    <property type="entry name" value="LANC_like"/>
    <property type="match status" value="1"/>
</dbReference>
<dbReference type="GO" id="GO:0004672">
    <property type="term" value="F:protein kinase activity"/>
    <property type="evidence" value="ECO:0007669"/>
    <property type="project" value="InterPro"/>
</dbReference>
<dbReference type="KEGG" id="lrz:BJI69_06510"/>
<name>A0A0G9HM60_9GAMM</name>
<dbReference type="STRING" id="1440763.BJI69_06510"/>
<dbReference type="Proteomes" id="UP000182987">
    <property type="component" value="Chromosome"/>
</dbReference>
<organism evidence="1 2">
    <name type="scientific">Luteibacter rhizovicinus DSM 16549</name>
    <dbReference type="NCBI Taxonomy" id="1440763"/>
    <lineage>
        <taxon>Bacteria</taxon>
        <taxon>Pseudomonadati</taxon>
        <taxon>Pseudomonadota</taxon>
        <taxon>Gammaproteobacteria</taxon>
        <taxon>Lysobacterales</taxon>
        <taxon>Rhodanobacteraceae</taxon>
        <taxon>Luteibacter</taxon>
    </lineage>
</organism>
<dbReference type="Gene3D" id="1.10.510.10">
    <property type="entry name" value="Transferase(Phosphotransferase) domain 1"/>
    <property type="match status" value="1"/>
</dbReference>
<dbReference type="GO" id="GO:0005524">
    <property type="term" value="F:ATP binding"/>
    <property type="evidence" value="ECO:0007669"/>
    <property type="project" value="InterPro"/>
</dbReference>
<dbReference type="CDD" id="cd04791">
    <property type="entry name" value="LanC_SerThrkinase"/>
    <property type="match status" value="1"/>
</dbReference>
<dbReference type="EMBL" id="CP017480">
    <property type="protein sequence ID" value="APG03593.1"/>
    <property type="molecule type" value="Genomic_DNA"/>
</dbReference>
<dbReference type="SUPFAM" id="SSF56112">
    <property type="entry name" value="Protein kinase-like (PK-like)"/>
    <property type="match status" value="1"/>
</dbReference>
<dbReference type="InterPro" id="IPR007822">
    <property type="entry name" value="LANC-like"/>
</dbReference>
<dbReference type="InterPro" id="IPR058053">
    <property type="entry name" value="RamC_C"/>
</dbReference>
<dbReference type="AlphaFoldDB" id="A0A0G9HM60"/>
<reference evidence="2" key="1">
    <citation type="submission" date="2016-09" db="EMBL/GenBank/DDBJ databases">
        <authorList>
            <person name="Lysoe E."/>
        </authorList>
    </citation>
    <scope>NUCLEOTIDE SEQUENCE [LARGE SCALE GENOMIC DNA]</scope>
    <source>
        <strain evidence="2">LJ96T</strain>
    </source>
</reference>
<dbReference type="GO" id="GO:0031179">
    <property type="term" value="P:peptide modification"/>
    <property type="evidence" value="ECO:0007669"/>
    <property type="project" value="InterPro"/>
</dbReference>
<dbReference type="SMART" id="SM00220">
    <property type="entry name" value="S_TKc"/>
    <property type="match status" value="1"/>
</dbReference>
<gene>
    <name evidence="1" type="ORF">BJI69_06510</name>
</gene>
<dbReference type="InterPro" id="IPR057929">
    <property type="entry name" value="RamC_N"/>
</dbReference>
<dbReference type="PROSITE" id="PS50011">
    <property type="entry name" value="PROTEIN_KINASE_DOM"/>
    <property type="match status" value="1"/>
</dbReference>